<evidence type="ECO:0000313" key="1">
    <source>
        <dbReference type="EMBL" id="KAJ8979851.1"/>
    </source>
</evidence>
<name>A0ABQ9JNM0_9CUCU</name>
<keyword evidence="2" id="KW-1185">Reference proteome</keyword>
<proteinExistence type="predicted"/>
<accession>A0ABQ9JNM0</accession>
<reference evidence="1" key="1">
    <citation type="journal article" date="2023" name="Insect Mol. Biol.">
        <title>Genome sequencing provides insights into the evolution of gene families encoding plant cell wall-degrading enzymes in longhorned beetles.</title>
        <authorList>
            <person name="Shin N.R."/>
            <person name="Okamura Y."/>
            <person name="Kirsch R."/>
            <person name="Pauchet Y."/>
        </authorList>
    </citation>
    <scope>NUCLEOTIDE SEQUENCE</scope>
    <source>
        <strain evidence="1">MMC_N1</strain>
    </source>
</reference>
<protein>
    <submittedName>
        <fullName evidence="1">Uncharacterized protein</fullName>
    </submittedName>
</protein>
<sequence>MSRAFSRESYAPLPNVPLPKALAGEHHTAIAHMVEKKIPISAITVTELEDRIRLQKTLSFFLPERSEWKEDKINYGSESLAEIFATVMTACKEKGRHSSEQKSFICFNSKVELQAILAPRTKYALDQECRNALEQLAR</sequence>
<organism evidence="1 2">
    <name type="scientific">Molorchus minor</name>
    <dbReference type="NCBI Taxonomy" id="1323400"/>
    <lineage>
        <taxon>Eukaryota</taxon>
        <taxon>Metazoa</taxon>
        <taxon>Ecdysozoa</taxon>
        <taxon>Arthropoda</taxon>
        <taxon>Hexapoda</taxon>
        <taxon>Insecta</taxon>
        <taxon>Pterygota</taxon>
        <taxon>Neoptera</taxon>
        <taxon>Endopterygota</taxon>
        <taxon>Coleoptera</taxon>
        <taxon>Polyphaga</taxon>
        <taxon>Cucujiformia</taxon>
        <taxon>Chrysomeloidea</taxon>
        <taxon>Cerambycidae</taxon>
        <taxon>Lamiinae</taxon>
        <taxon>Monochamini</taxon>
        <taxon>Molorchus</taxon>
    </lineage>
</organism>
<comment type="caution">
    <text evidence="1">The sequence shown here is derived from an EMBL/GenBank/DDBJ whole genome shotgun (WGS) entry which is preliminary data.</text>
</comment>
<evidence type="ECO:0000313" key="2">
    <source>
        <dbReference type="Proteomes" id="UP001162164"/>
    </source>
</evidence>
<gene>
    <name evidence="1" type="ORF">NQ317_006315</name>
</gene>
<dbReference type="EMBL" id="JAPWTJ010000308">
    <property type="protein sequence ID" value="KAJ8979851.1"/>
    <property type="molecule type" value="Genomic_DNA"/>
</dbReference>
<dbReference type="Proteomes" id="UP001162164">
    <property type="component" value="Unassembled WGS sequence"/>
</dbReference>